<keyword evidence="5" id="KW-0805">Transcription regulation</keyword>
<accession>A0A381N0F3</accession>
<evidence type="ECO:0000259" key="7">
    <source>
        <dbReference type="PROSITE" id="PS50126"/>
    </source>
</evidence>
<evidence type="ECO:0000256" key="6">
    <source>
        <dbReference type="ARBA" id="ARBA00023163"/>
    </source>
</evidence>
<dbReference type="EMBL" id="UINC01000051">
    <property type="protein sequence ID" value="SUZ48082.1"/>
    <property type="molecule type" value="Genomic_DNA"/>
</dbReference>
<gene>
    <name evidence="8" type="ORF">METZ01_LOCUS936</name>
</gene>
<dbReference type="HAMAP" id="MF_00945_B">
    <property type="entry name" value="NusA_B"/>
    <property type="match status" value="1"/>
</dbReference>
<dbReference type="Gene3D" id="1.10.150.20">
    <property type="entry name" value="5' to 3' exonuclease, C-terminal subdomain"/>
    <property type="match status" value="2"/>
</dbReference>
<dbReference type="CDD" id="cd22529">
    <property type="entry name" value="KH-II_NusA_rpt2"/>
    <property type="match status" value="1"/>
</dbReference>
<protein>
    <recommendedName>
        <fullName evidence="7">S1 motif domain-containing protein</fullName>
    </recommendedName>
</protein>
<dbReference type="InterPro" id="IPR025249">
    <property type="entry name" value="TF_NusA_KH_1st"/>
</dbReference>
<dbReference type="InterPro" id="IPR009019">
    <property type="entry name" value="KH_sf_prok-type"/>
</dbReference>
<keyword evidence="2" id="KW-0963">Cytoplasm</keyword>
<dbReference type="GO" id="GO:0003700">
    <property type="term" value="F:DNA-binding transcription factor activity"/>
    <property type="evidence" value="ECO:0007669"/>
    <property type="project" value="InterPro"/>
</dbReference>
<keyword evidence="1" id="KW-0806">Transcription termination</keyword>
<keyword evidence="4" id="KW-0694">RNA-binding</keyword>
<dbReference type="SMART" id="SM00316">
    <property type="entry name" value="S1"/>
    <property type="match status" value="1"/>
</dbReference>
<evidence type="ECO:0000256" key="5">
    <source>
        <dbReference type="ARBA" id="ARBA00023015"/>
    </source>
</evidence>
<dbReference type="PANTHER" id="PTHR22648">
    <property type="entry name" value="TRANSCRIPTION TERMINATION FACTOR NUSA"/>
    <property type="match status" value="1"/>
</dbReference>
<dbReference type="NCBIfam" id="TIGR01953">
    <property type="entry name" value="NusA"/>
    <property type="match status" value="1"/>
</dbReference>
<dbReference type="GO" id="GO:0000166">
    <property type="term" value="F:nucleotide binding"/>
    <property type="evidence" value="ECO:0007669"/>
    <property type="project" value="InterPro"/>
</dbReference>
<dbReference type="Pfam" id="PF26594">
    <property type="entry name" value="KH_NusA_2nd"/>
    <property type="match status" value="1"/>
</dbReference>
<dbReference type="PANTHER" id="PTHR22648:SF0">
    <property type="entry name" value="TRANSCRIPTION TERMINATION_ANTITERMINATION PROTEIN NUSA"/>
    <property type="match status" value="1"/>
</dbReference>
<dbReference type="CDD" id="cd02134">
    <property type="entry name" value="KH-II_NusA_rpt1"/>
    <property type="match status" value="1"/>
</dbReference>
<proteinExistence type="inferred from homology"/>
<dbReference type="InterPro" id="IPR015946">
    <property type="entry name" value="KH_dom-like_a/b"/>
</dbReference>
<evidence type="ECO:0000256" key="2">
    <source>
        <dbReference type="ARBA" id="ARBA00022490"/>
    </source>
</evidence>
<name>A0A381N0F3_9ZZZZ</name>
<evidence type="ECO:0000256" key="1">
    <source>
        <dbReference type="ARBA" id="ARBA00022472"/>
    </source>
</evidence>
<sequence length="517" mass="58692">MLNRGLDKQELLRIVDSVATEKSIDKEIILNSMETAIQKAAYSRFGSDNEIEATINRDNGSIKIQKVLQIVEKVEDPIREISLKDASLRDRKNKDLKVGDKVYEELPQVDFGRIAAQSAKQIISQRVREAEKNRQYEDFINKQGQILSGIIKRLEYGNVIVDLGRAESIIRKEELIPREILKNGDRIKAFCYEVKKDIKGHQIFLSRAHPQFLAALFFQEVPEIYEGIIEIKSVSRDPGSRAKICVNSKDSSLDPVGACVGMRGSRVQTVVNELHGEKIDIIKWTEDLPTLVAESLSPAEIQKVLIDEQNKRIDVILSEENLSKAIGRRGQNVRLASKLINYEIDILTDKEDSERRQAEFKERTEIFVNNLEVDETLGQLLVSENFQNIEEIANSKIEDISKIEGIEDSTAEELIERAKEYLEKEKIEVSKKLKELGMEDSLSNLKGMTQGMLVVLGEKNIKKLKDFADLSSDELIGGADEIKGKRIKIDGYLEDFALTREEADNLIMSARKIVYEN</sequence>
<dbReference type="Pfam" id="PF13184">
    <property type="entry name" value="KH_NusA_1st"/>
    <property type="match status" value="1"/>
</dbReference>
<dbReference type="FunFam" id="3.30.300.20:FF:000005">
    <property type="entry name" value="Transcription termination/antitermination protein NusA"/>
    <property type="match status" value="1"/>
</dbReference>
<dbReference type="GO" id="GO:0003723">
    <property type="term" value="F:RNA binding"/>
    <property type="evidence" value="ECO:0007669"/>
    <property type="project" value="UniProtKB-KW"/>
</dbReference>
<dbReference type="PROSITE" id="PS50126">
    <property type="entry name" value="S1"/>
    <property type="match status" value="1"/>
</dbReference>
<dbReference type="GO" id="GO:0005829">
    <property type="term" value="C:cytosol"/>
    <property type="evidence" value="ECO:0007669"/>
    <property type="project" value="TreeGrafter"/>
</dbReference>
<dbReference type="Gene3D" id="3.30.1480.10">
    <property type="entry name" value="NusA, N-terminal domain"/>
    <property type="match status" value="1"/>
</dbReference>
<dbReference type="AlphaFoldDB" id="A0A381N0F3"/>
<dbReference type="Pfam" id="PF08529">
    <property type="entry name" value="NusA_N"/>
    <property type="match status" value="1"/>
</dbReference>
<dbReference type="InterPro" id="IPR010995">
    <property type="entry name" value="DNA_repair_Rad51/TF_NusA_a-hlx"/>
</dbReference>
<dbReference type="InterPro" id="IPR003029">
    <property type="entry name" value="S1_domain"/>
</dbReference>
<dbReference type="SUPFAM" id="SSF50249">
    <property type="entry name" value="Nucleic acid-binding proteins"/>
    <property type="match status" value="1"/>
</dbReference>
<keyword evidence="3" id="KW-0889">Transcription antitermination</keyword>
<evidence type="ECO:0000313" key="8">
    <source>
        <dbReference type="EMBL" id="SUZ48082.1"/>
    </source>
</evidence>
<dbReference type="InterPro" id="IPR012340">
    <property type="entry name" value="NA-bd_OB-fold"/>
</dbReference>
<dbReference type="SUPFAM" id="SSF69705">
    <property type="entry name" value="Transcription factor NusA, N-terminal domain"/>
    <property type="match status" value="1"/>
</dbReference>
<dbReference type="SUPFAM" id="SSF54814">
    <property type="entry name" value="Prokaryotic type KH domain (KH-domain type II)"/>
    <property type="match status" value="2"/>
</dbReference>
<evidence type="ECO:0000256" key="3">
    <source>
        <dbReference type="ARBA" id="ARBA00022814"/>
    </source>
</evidence>
<dbReference type="InterPro" id="IPR010213">
    <property type="entry name" value="TF_NusA"/>
</dbReference>
<reference evidence="8" key="1">
    <citation type="submission" date="2018-05" db="EMBL/GenBank/DDBJ databases">
        <authorList>
            <person name="Lanie J.A."/>
            <person name="Ng W.-L."/>
            <person name="Kazmierczak K.M."/>
            <person name="Andrzejewski T.M."/>
            <person name="Davidsen T.M."/>
            <person name="Wayne K.J."/>
            <person name="Tettelin H."/>
            <person name="Glass J.I."/>
            <person name="Rusch D."/>
            <person name="Podicherti R."/>
            <person name="Tsui H.-C.T."/>
            <person name="Winkler M.E."/>
        </authorList>
    </citation>
    <scope>NUCLEOTIDE SEQUENCE</scope>
</reference>
<keyword evidence="6" id="KW-0804">Transcription</keyword>
<dbReference type="Gene3D" id="3.30.300.20">
    <property type="match status" value="2"/>
</dbReference>
<dbReference type="InterPro" id="IPR058582">
    <property type="entry name" value="KH_NusA_2nd"/>
</dbReference>
<dbReference type="GO" id="GO:0006353">
    <property type="term" value="P:DNA-templated transcription termination"/>
    <property type="evidence" value="ECO:0007669"/>
    <property type="project" value="UniProtKB-KW"/>
</dbReference>
<dbReference type="GO" id="GO:0031564">
    <property type="term" value="P:transcription antitermination"/>
    <property type="evidence" value="ECO:0007669"/>
    <property type="project" value="UniProtKB-KW"/>
</dbReference>
<dbReference type="CDD" id="cd04455">
    <property type="entry name" value="S1_NusA"/>
    <property type="match status" value="1"/>
</dbReference>
<evidence type="ECO:0000256" key="4">
    <source>
        <dbReference type="ARBA" id="ARBA00022884"/>
    </source>
</evidence>
<feature type="domain" description="S1 motif" evidence="7">
    <location>
        <begin position="144"/>
        <end position="208"/>
    </location>
</feature>
<dbReference type="InterPro" id="IPR030842">
    <property type="entry name" value="TF_NusA_bacterial"/>
</dbReference>
<dbReference type="SUPFAM" id="SSF47794">
    <property type="entry name" value="Rad51 N-terminal domain-like"/>
    <property type="match status" value="1"/>
</dbReference>
<dbReference type="Gene3D" id="2.40.50.140">
    <property type="entry name" value="Nucleic acid-binding proteins"/>
    <property type="match status" value="1"/>
</dbReference>
<organism evidence="8">
    <name type="scientific">marine metagenome</name>
    <dbReference type="NCBI Taxonomy" id="408172"/>
    <lineage>
        <taxon>unclassified sequences</taxon>
        <taxon>metagenomes</taxon>
        <taxon>ecological metagenomes</taxon>
    </lineage>
</organism>
<dbReference type="InterPro" id="IPR013735">
    <property type="entry name" value="TF_NusA_N"/>
</dbReference>
<dbReference type="InterPro" id="IPR036555">
    <property type="entry name" value="NusA_N_sf"/>
</dbReference>
<dbReference type="FunFam" id="3.30.300.20:FF:000002">
    <property type="entry name" value="Transcription termination/antitermination protein NusA"/>
    <property type="match status" value="1"/>
</dbReference>